<evidence type="ECO:0000313" key="3">
    <source>
        <dbReference type="Proteomes" id="UP000752696"/>
    </source>
</evidence>
<protein>
    <submittedName>
        <fullName evidence="2">Uncharacterized protein</fullName>
    </submittedName>
</protein>
<dbReference type="EMBL" id="CAJDYZ010004722">
    <property type="protein sequence ID" value="CAD1471840.1"/>
    <property type="molecule type" value="Genomic_DNA"/>
</dbReference>
<feature type="region of interest" description="Disordered" evidence="1">
    <location>
        <begin position="1"/>
        <end position="48"/>
    </location>
</feature>
<sequence length="144" mass="16286">KFERSRENIQKLRGERRVEEMASRWQSRSSTDSHYRDRTGDRMVMPNGPALPYPDPIMQIGNSHLATLLAGEEAEVVFTAGGTSISGWTDEILFLLGPRASIPVFVSSQRENFERPLAPSLIFAKLNFPAETIFFYCEAVCLIF</sequence>
<reference evidence="2" key="1">
    <citation type="submission" date="2020-07" db="EMBL/GenBank/DDBJ databases">
        <authorList>
            <person name="Nazaruddin N."/>
        </authorList>
    </citation>
    <scope>NUCLEOTIDE SEQUENCE</scope>
</reference>
<comment type="caution">
    <text evidence="2">The sequence shown here is derived from an EMBL/GenBank/DDBJ whole genome shotgun (WGS) entry which is preliminary data.</text>
</comment>
<feature type="compositionally biased region" description="Basic and acidic residues" evidence="1">
    <location>
        <begin position="31"/>
        <end position="41"/>
    </location>
</feature>
<evidence type="ECO:0000256" key="1">
    <source>
        <dbReference type="SAM" id="MobiDB-lite"/>
    </source>
</evidence>
<gene>
    <name evidence="2" type="ORF">MHI_LOCUS251216</name>
</gene>
<evidence type="ECO:0000313" key="2">
    <source>
        <dbReference type="EMBL" id="CAD1471840.1"/>
    </source>
</evidence>
<dbReference type="AlphaFoldDB" id="A0A6V7H022"/>
<accession>A0A6V7H022</accession>
<name>A0A6V7H022_9HYME</name>
<organism evidence="2 3">
    <name type="scientific">Heterotrigona itama</name>
    <dbReference type="NCBI Taxonomy" id="395501"/>
    <lineage>
        <taxon>Eukaryota</taxon>
        <taxon>Metazoa</taxon>
        <taxon>Ecdysozoa</taxon>
        <taxon>Arthropoda</taxon>
        <taxon>Hexapoda</taxon>
        <taxon>Insecta</taxon>
        <taxon>Pterygota</taxon>
        <taxon>Neoptera</taxon>
        <taxon>Endopterygota</taxon>
        <taxon>Hymenoptera</taxon>
        <taxon>Apocrita</taxon>
        <taxon>Aculeata</taxon>
        <taxon>Apoidea</taxon>
        <taxon>Anthophila</taxon>
        <taxon>Apidae</taxon>
        <taxon>Heterotrigona</taxon>
    </lineage>
</organism>
<feature type="non-terminal residue" evidence="2">
    <location>
        <position position="144"/>
    </location>
</feature>
<dbReference type="Proteomes" id="UP000752696">
    <property type="component" value="Unassembled WGS sequence"/>
</dbReference>
<feature type="compositionally biased region" description="Basic and acidic residues" evidence="1">
    <location>
        <begin position="1"/>
        <end position="22"/>
    </location>
</feature>
<proteinExistence type="predicted"/>
<keyword evidence="3" id="KW-1185">Reference proteome</keyword>